<comment type="catalytic activity">
    <reaction evidence="1">
        <text>D-mannonate = 2-dehydro-3-deoxy-D-gluconate + H2O</text>
        <dbReference type="Rhea" id="RHEA:20097"/>
        <dbReference type="ChEBI" id="CHEBI:15377"/>
        <dbReference type="ChEBI" id="CHEBI:17767"/>
        <dbReference type="ChEBI" id="CHEBI:57990"/>
        <dbReference type="EC" id="4.2.1.8"/>
    </reaction>
</comment>
<dbReference type="RefSeq" id="WP_046171817.1">
    <property type="nucleotide sequence ID" value="NZ_FOMB01000040.1"/>
</dbReference>
<gene>
    <name evidence="12" type="ORF">SAMN04488059_14014</name>
    <name evidence="11" type="ORF">WH91_15015</name>
</gene>
<evidence type="ECO:0000256" key="9">
    <source>
        <dbReference type="ARBA" id="ARBA00023211"/>
    </source>
</evidence>
<dbReference type="Pfam" id="PF03786">
    <property type="entry name" value="UxuA"/>
    <property type="match status" value="1"/>
</dbReference>
<protein>
    <recommendedName>
        <fullName evidence="7">mannonate dehydratase</fullName>
        <ecNumber evidence="7">4.2.1.8</ecNumber>
    </recommendedName>
</protein>
<dbReference type="STRING" id="728005.SAMN04488059_14014"/>
<evidence type="ECO:0000256" key="7">
    <source>
        <dbReference type="ARBA" id="ARBA00012927"/>
    </source>
</evidence>
<dbReference type="EC" id="4.2.1.8" evidence="7"/>
<dbReference type="AlphaFoldDB" id="A0A0F5PUI1"/>
<evidence type="ECO:0000313" key="13">
    <source>
        <dbReference type="Proteomes" id="UP000033519"/>
    </source>
</evidence>
<keyword evidence="10" id="KW-0456">Lyase</keyword>
<keyword evidence="9" id="KW-0464">Manganese</keyword>
<dbReference type="GO" id="GO:0008927">
    <property type="term" value="F:mannonate dehydratase activity"/>
    <property type="evidence" value="ECO:0007669"/>
    <property type="project" value="UniProtKB-EC"/>
</dbReference>
<evidence type="ECO:0000256" key="8">
    <source>
        <dbReference type="ARBA" id="ARBA00023004"/>
    </source>
</evidence>
<dbReference type="SUPFAM" id="SSF51658">
    <property type="entry name" value="Xylose isomerase-like"/>
    <property type="match status" value="1"/>
</dbReference>
<dbReference type="Gene3D" id="3.20.20.150">
    <property type="entry name" value="Divalent-metal-dependent TIM barrel enzymes"/>
    <property type="match status" value="1"/>
</dbReference>
<dbReference type="InterPro" id="IPR004628">
    <property type="entry name" value="Man_deHydtase"/>
</dbReference>
<comment type="cofactor">
    <cofactor evidence="3">
        <name>Fe(2+)</name>
        <dbReference type="ChEBI" id="CHEBI:29033"/>
    </cofactor>
</comment>
<keyword evidence="13" id="KW-1185">Reference proteome</keyword>
<keyword evidence="8" id="KW-0408">Iron</keyword>
<evidence type="ECO:0000313" key="14">
    <source>
        <dbReference type="Proteomes" id="UP000182258"/>
    </source>
</evidence>
<dbReference type="PANTHER" id="PTHR30387">
    <property type="entry name" value="MANNONATE DEHYDRATASE"/>
    <property type="match status" value="1"/>
</dbReference>
<dbReference type="Proteomes" id="UP000033519">
    <property type="component" value="Unassembled WGS sequence"/>
</dbReference>
<dbReference type="GO" id="GO:0008198">
    <property type="term" value="F:ferrous iron binding"/>
    <property type="evidence" value="ECO:0007669"/>
    <property type="project" value="TreeGrafter"/>
</dbReference>
<reference evidence="12 14" key="2">
    <citation type="submission" date="2016-10" db="EMBL/GenBank/DDBJ databases">
        <authorList>
            <person name="de Groot N.N."/>
        </authorList>
    </citation>
    <scope>NUCLEOTIDE SEQUENCE [LARGE SCALE GENOMIC DNA]</scope>
    <source>
        <strain evidence="12 14">CGMCC 1.10210</strain>
    </source>
</reference>
<dbReference type="PATRIC" id="fig|728005.3.peg.1194"/>
<dbReference type="InterPro" id="IPR036237">
    <property type="entry name" value="Xyl_isomerase-like_sf"/>
</dbReference>
<reference evidence="11 13" key="1">
    <citation type="submission" date="2015-03" db="EMBL/GenBank/DDBJ databases">
        <authorList>
            <person name="Lepp D."/>
            <person name="Hassan Y.I."/>
            <person name="Li X.-Z."/>
            <person name="Zhou T."/>
        </authorList>
    </citation>
    <scope>NUCLEOTIDE SEQUENCE [LARGE SCALE GENOMIC DNA]</scope>
    <source>
        <strain evidence="11 13">Cr7-05</strain>
    </source>
</reference>
<evidence type="ECO:0000256" key="1">
    <source>
        <dbReference type="ARBA" id="ARBA00001794"/>
    </source>
</evidence>
<comment type="function">
    <text evidence="4">Catalyzes the dehydration of D-mannonate.</text>
</comment>
<evidence type="ECO:0000256" key="3">
    <source>
        <dbReference type="ARBA" id="ARBA00001954"/>
    </source>
</evidence>
<dbReference type="GO" id="GO:0030145">
    <property type="term" value="F:manganese ion binding"/>
    <property type="evidence" value="ECO:0007669"/>
    <property type="project" value="TreeGrafter"/>
</dbReference>
<comment type="cofactor">
    <cofactor evidence="2">
        <name>Mn(2+)</name>
        <dbReference type="ChEBI" id="CHEBI:29035"/>
    </cofactor>
</comment>
<evidence type="ECO:0000256" key="5">
    <source>
        <dbReference type="ARBA" id="ARBA00004892"/>
    </source>
</evidence>
<comment type="similarity">
    <text evidence="6">Belongs to the mannonate dehydratase family.</text>
</comment>
<dbReference type="EMBL" id="FOMB01000040">
    <property type="protein sequence ID" value="SFD32308.1"/>
    <property type="molecule type" value="Genomic_DNA"/>
</dbReference>
<evidence type="ECO:0000313" key="11">
    <source>
        <dbReference type="EMBL" id="KKC32260.1"/>
    </source>
</evidence>
<organism evidence="12 14">
    <name type="scientific">Devosia psychrophila</name>
    <dbReference type="NCBI Taxonomy" id="728005"/>
    <lineage>
        <taxon>Bacteria</taxon>
        <taxon>Pseudomonadati</taxon>
        <taxon>Pseudomonadota</taxon>
        <taxon>Alphaproteobacteria</taxon>
        <taxon>Hyphomicrobiales</taxon>
        <taxon>Devosiaceae</taxon>
        <taxon>Devosia</taxon>
    </lineage>
</organism>
<evidence type="ECO:0000256" key="10">
    <source>
        <dbReference type="ARBA" id="ARBA00023239"/>
    </source>
</evidence>
<accession>A0A0F5PUI1</accession>
<sequence length="349" mass="38823">MAFRIAVGQFHELSAERLRFAQQIGATGLQMNNPTLPGDMRWEQSDVRALVEQVEAAGLKFEAIENVPTHFYHKAMLGLDGRDEQIENYQATIRAVARAGVPVLGYHFMPNSVWSTDRHGQTRGGALARKFDMAVVDANADNLETLRSFMPTTLGRASSMPLFSKDGPIVTEEQMWANYEYFIKAVLPVAEEEGLKLALHPDDPPVPMLGGVARLFYRPWGFTHAYELAGRSEAWSLDLCLGCCSEMVGGKSNVTELIEFFAPKGRISYIHFRDVQGSVPNFTECFIGDGNFDPAEVIVLLARCGFNGFLLDDHVPKMDGDSDWNHRGRAHAVGYMQGLVRMAQYLKAS</sequence>
<evidence type="ECO:0000256" key="4">
    <source>
        <dbReference type="ARBA" id="ARBA00002713"/>
    </source>
</evidence>
<dbReference type="UniPathway" id="UPA00246"/>
<dbReference type="Proteomes" id="UP000182258">
    <property type="component" value="Unassembled WGS sequence"/>
</dbReference>
<dbReference type="OrthoDB" id="9780250at2"/>
<dbReference type="EMBL" id="LAPV01000139">
    <property type="protein sequence ID" value="KKC32260.1"/>
    <property type="molecule type" value="Genomic_DNA"/>
</dbReference>
<dbReference type="PANTHER" id="PTHR30387:SF2">
    <property type="entry name" value="MANNONATE DEHYDRATASE"/>
    <property type="match status" value="1"/>
</dbReference>
<proteinExistence type="inferred from homology"/>
<evidence type="ECO:0000256" key="2">
    <source>
        <dbReference type="ARBA" id="ARBA00001936"/>
    </source>
</evidence>
<evidence type="ECO:0000256" key="6">
    <source>
        <dbReference type="ARBA" id="ARBA00007389"/>
    </source>
</evidence>
<name>A0A0F5PUI1_9HYPH</name>
<comment type="pathway">
    <text evidence="5">Carbohydrate metabolism; pentose and glucuronate interconversion.</text>
</comment>
<evidence type="ECO:0000313" key="12">
    <source>
        <dbReference type="EMBL" id="SFD32308.1"/>
    </source>
</evidence>
<dbReference type="GO" id="GO:0042840">
    <property type="term" value="P:D-glucuronate catabolic process"/>
    <property type="evidence" value="ECO:0007669"/>
    <property type="project" value="TreeGrafter"/>
</dbReference>